<organism evidence="17 18">
    <name type="scientific">Seminavis robusta</name>
    <dbReference type="NCBI Taxonomy" id="568900"/>
    <lineage>
        <taxon>Eukaryota</taxon>
        <taxon>Sar</taxon>
        <taxon>Stramenopiles</taxon>
        <taxon>Ochrophyta</taxon>
        <taxon>Bacillariophyta</taxon>
        <taxon>Bacillariophyceae</taxon>
        <taxon>Bacillariophycidae</taxon>
        <taxon>Naviculales</taxon>
        <taxon>Naviculaceae</taxon>
        <taxon>Seminavis</taxon>
    </lineage>
</organism>
<sequence length="648" mass="72583">MRPVCLLSLVWVPLWHVLFCDAFTTRPIAEFQRRRRLFHHHHDKSTSIHTTSSRVRSSLRLLMTASEDQEGEEEGSSANTTDTDTSIPTTLGAATSSKQKKQSTVAAVASTKDTSTMFGAKPSFKLTKSSSSSTSTSSSSRASSATNKKESRWDSFDYYQHWYPVTWACDVLPDRPTKVTLFDVDYVIAYDSTRQQWTALRDQCPHKAAALSEGRLTESGFIQCAYHGWSFNGTTGDCVQIPQSIQDVTTDPTVTNFPARACAKPIAICEHQSMVWLWPGTDNMPTKTPPSVPEMELPGWRITRVVRDFPMVDWSLLVSNILDPDHGAFAHQNLNFDFYTASPHHPQTITENFDQNGWELTASVPAVDKLLAVDRAKRQFLGMKTKPPKKTKPASFGSTPETPPEETLQATSHFMAPTTVSMSRRNVTDGSTKFITAFWVCPVGTGKSRFMSAAIGQVPIQVPRWILQVNLNRFLDQDTVLVASQQPPILTAEAQGVERPRASLFAYGSATDKTVRLIDNFWDTTLHKAPNRARTLQQLHYAGALQHTPAREIVLDRRTQHLTICPDSQGLVRNCKRITRTGLLLTAAWMARVLWLRAIPKRTLPLAVLSTLVAWVAHQVRKQYYFVKTEASRDKDLSQIPVKAWVDP</sequence>
<dbReference type="SUPFAM" id="SSF55961">
    <property type="entry name" value="Bet v1-like"/>
    <property type="match status" value="1"/>
</dbReference>
<evidence type="ECO:0000256" key="11">
    <source>
        <dbReference type="ARBA" id="ARBA00023004"/>
    </source>
</evidence>
<keyword evidence="7" id="KW-0479">Metal-binding</keyword>
<dbReference type="GO" id="GO:0009507">
    <property type="term" value="C:chloroplast"/>
    <property type="evidence" value="ECO:0007669"/>
    <property type="project" value="UniProtKB-SubCell"/>
</dbReference>
<dbReference type="PANTHER" id="PTHR21266">
    <property type="entry name" value="IRON-SULFUR DOMAIN CONTAINING PROTEIN"/>
    <property type="match status" value="1"/>
</dbReference>
<dbReference type="PANTHER" id="PTHR21266:SF32">
    <property type="entry name" value="CHOLESTEROL 7-DESATURASE NVD"/>
    <property type="match status" value="1"/>
</dbReference>
<dbReference type="Pfam" id="PF08417">
    <property type="entry name" value="PaO"/>
    <property type="match status" value="1"/>
</dbReference>
<keyword evidence="3" id="KW-0150">Chloroplast</keyword>
<evidence type="ECO:0000256" key="4">
    <source>
        <dbReference type="ARBA" id="ARBA00022640"/>
    </source>
</evidence>
<keyword evidence="15" id="KW-0732">Signal</keyword>
<evidence type="ECO:0000256" key="7">
    <source>
        <dbReference type="ARBA" id="ARBA00022723"/>
    </source>
</evidence>
<evidence type="ECO:0000256" key="14">
    <source>
        <dbReference type="SAM" id="MobiDB-lite"/>
    </source>
</evidence>
<keyword evidence="18" id="KW-1185">Reference proteome</keyword>
<dbReference type="AlphaFoldDB" id="A0A9N8H9I1"/>
<evidence type="ECO:0000256" key="10">
    <source>
        <dbReference type="ARBA" id="ARBA00023002"/>
    </source>
</evidence>
<accession>A0A9N8H9I1</accession>
<keyword evidence="13" id="KW-0472">Membrane</keyword>
<dbReference type="GO" id="GO:0051537">
    <property type="term" value="F:2 iron, 2 sulfur cluster binding"/>
    <property type="evidence" value="ECO:0007669"/>
    <property type="project" value="UniProtKB-KW"/>
</dbReference>
<keyword evidence="6" id="KW-0001">2Fe-2S</keyword>
<evidence type="ECO:0000256" key="8">
    <source>
        <dbReference type="ARBA" id="ARBA00022946"/>
    </source>
</evidence>
<keyword evidence="9" id="KW-1133">Transmembrane helix</keyword>
<protein>
    <submittedName>
        <fullName evidence="17">TIC 55, chloroplastic</fullName>
    </submittedName>
</protein>
<dbReference type="GO" id="GO:0016020">
    <property type="term" value="C:membrane"/>
    <property type="evidence" value="ECO:0007669"/>
    <property type="project" value="UniProtKB-SubCell"/>
</dbReference>
<dbReference type="InterPro" id="IPR050584">
    <property type="entry name" value="Cholesterol_7-desaturase"/>
</dbReference>
<keyword evidence="10" id="KW-0560">Oxidoreductase</keyword>
<feature type="region of interest" description="Disordered" evidence="14">
    <location>
        <begin position="384"/>
        <end position="409"/>
    </location>
</feature>
<evidence type="ECO:0000256" key="2">
    <source>
        <dbReference type="ARBA" id="ARBA00004370"/>
    </source>
</evidence>
<feature type="region of interest" description="Disordered" evidence="14">
    <location>
        <begin position="125"/>
        <end position="146"/>
    </location>
</feature>
<evidence type="ECO:0000256" key="9">
    <source>
        <dbReference type="ARBA" id="ARBA00022989"/>
    </source>
</evidence>
<name>A0A9N8H9I1_9STRA</name>
<feature type="region of interest" description="Disordered" evidence="14">
    <location>
        <begin position="66"/>
        <end position="103"/>
    </location>
</feature>
<evidence type="ECO:0000256" key="12">
    <source>
        <dbReference type="ARBA" id="ARBA00023014"/>
    </source>
</evidence>
<dbReference type="InterPro" id="IPR013626">
    <property type="entry name" value="PaO"/>
</dbReference>
<dbReference type="PROSITE" id="PS51296">
    <property type="entry name" value="RIESKE"/>
    <property type="match status" value="1"/>
</dbReference>
<dbReference type="Gene3D" id="3.90.380.10">
    <property type="entry name" value="Naphthalene 1,2-dioxygenase Alpha Subunit, Chain A, domain 1"/>
    <property type="match status" value="1"/>
</dbReference>
<dbReference type="GO" id="GO:0010277">
    <property type="term" value="F:chlorophyllide a oxygenase activity"/>
    <property type="evidence" value="ECO:0007669"/>
    <property type="project" value="InterPro"/>
</dbReference>
<keyword evidence="4" id="KW-0934">Plastid</keyword>
<feature type="compositionally biased region" description="Low complexity" evidence="14">
    <location>
        <begin position="129"/>
        <end position="146"/>
    </location>
</feature>
<keyword evidence="8" id="KW-0809">Transit peptide</keyword>
<dbReference type="Gene3D" id="2.102.10.10">
    <property type="entry name" value="Rieske [2Fe-2S] iron-sulphur domain"/>
    <property type="match status" value="1"/>
</dbReference>
<feature type="chain" id="PRO_5040515453" evidence="15">
    <location>
        <begin position="23"/>
        <end position="648"/>
    </location>
</feature>
<keyword evidence="11" id="KW-0408">Iron</keyword>
<reference evidence="17" key="1">
    <citation type="submission" date="2020-06" db="EMBL/GenBank/DDBJ databases">
        <authorList>
            <consortium name="Plant Systems Biology data submission"/>
        </authorList>
    </citation>
    <scope>NUCLEOTIDE SEQUENCE</scope>
    <source>
        <strain evidence="17">D6</strain>
    </source>
</reference>
<comment type="subcellular location">
    <subcellularLocation>
        <location evidence="2">Membrane</location>
    </subcellularLocation>
    <subcellularLocation>
        <location evidence="1">Plastid</location>
        <location evidence="1">Chloroplast</location>
    </subcellularLocation>
</comment>
<evidence type="ECO:0000256" key="15">
    <source>
        <dbReference type="SAM" id="SignalP"/>
    </source>
</evidence>
<proteinExistence type="predicted"/>
<evidence type="ECO:0000256" key="3">
    <source>
        <dbReference type="ARBA" id="ARBA00022528"/>
    </source>
</evidence>
<feature type="compositionally biased region" description="Polar residues" evidence="14">
    <location>
        <begin position="92"/>
        <end position="103"/>
    </location>
</feature>
<dbReference type="SUPFAM" id="SSF50022">
    <property type="entry name" value="ISP domain"/>
    <property type="match status" value="1"/>
</dbReference>
<evidence type="ECO:0000313" key="17">
    <source>
        <dbReference type="EMBL" id="CAB9501778.1"/>
    </source>
</evidence>
<evidence type="ECO:0000256" key="6">
    <source>
        <dbReference type="ARBA" id="ARBA00022714"/>
    </source>
</evidence>
<keyword evidence="12" id="KW-0411">Iron-sulfur</keyword>
<comment type="caution">
    <text evidence="17">The sequence shown here is derived from an EMBL/GenBank/DDBJ whole genome shotgun (WGS) entry which is preliminary data.</text>
</comment>
<dbReference type="EMBL" id="CAICTM010000117">
    <property type="protein sequence ID" value="CAB9501778.1"/>
    <property type="molecule type" value="Genomic_DNA"/>
</dbReference>
<dbReference type="InterPro" id="IPR036922">
    <property type="entry name" value="Rieske_2Fe-2S_sf"/>
</dbReference>
<evidence type="ECO:0000259" key="16">
    <source>
        <dbReference type="PROSITE" id="PS51296"/>
    </source>
</evidence>
<feature type="signal peptide" evidence="15">
    <location>
        <begin position="1"/>
        <end position="22"/>
    </location>
</feature>
<dbReference type="Pfam" id="PF00355">
    <property type="entry name" value="Rieske"/>
    <property type="match status" value="1"/>
</dbReference>
<dbReference type="GO" id="GO:0046872">
    <property type="term" value="F:metal ion binding"/>
    <property type="evidence" value="ECO:0007669"/>
    <property type="project" value="UniProtKB-KW"/>
</dbReference>
<dbReference type="OrthoDB" id="426882at2759"/>
<evidence type="ECO:0000256" key="13">
    <source>
        <dbReference type="ARBA" id="ARBA00023136"/>
    </source>
</evidence>
<feature type="domain" description="Rieske" evidence="16">
    <location>
        <begin position="162"/>
        <end position="277"/>
    </location>
</feature>
<dbReference type="Proteomes" id="UP001153069">
    <property type="component" value="Unassembled WGS sequence"/>
</dbReference>
<keyword evidence="5" id="KW-0812">Transmembrane</keyword>
<gene>
    <name evidence="17" type="ORF">SEMRO_118_G057710.1</name>
</gene>
<evidence type="ECO:0000256" key="5">
    <source>
        <dbReference type="ARBA" id="ARBA00022692"/>
    </source>
</evidence>
<evidence type="ECO:0000313" key="18">
    <source>
        <dbReference type="Proteomes" id="UP001153069"/>
    </source>
</evidence>
<feature type="compositionally biased region" description="Low complexity" evidence="14">
    <location>
        <begin position="76"/>
        <end position="90"/>
    </location>
</feature>
<dbReference type="InterPro" id="IPR017941">
    <property type="entry name" value="Rieske_2Fe-2S"/>
</dbReference>
<evidence type="ECO:0000256" key="1">
    <source>
        <dbReference type="ARBA" id="ARBA00004229"/>
    </source>
</evidence>